<keyword evidence="7 10" id="KW-0472">Membrane</keyword>
<dbReference type="InterPro" id="IPR035968">
    <property type="entry name" value="ATP_synth_F1_ATPase_gsu"/>
</dbReference>
<dbReference type="CDD" id="cd12151">
    <property type="entry name" value="F1-ATPase_gamma"/>
    <property type="match status" value="1"/>
</dbReference>
<dbReference type="GO" id="GO:0005524">
    <property type="term" value="F:ATP binding"/>
    <property type="evidence" value="ECO:0007669"/>
    <property type="project" value="UniProtKB-UniRule"/>
</dbReference>
<evidence type="ECO:0000256" key="10">
    <source>
        <dbReference type="HAMAP-Rule" id="MF_00815"/>
    </source>
</evidence>
<dbReference type="GO" id="GO:0046933">
    <property type="term" value="F:proton-transporting ATP synthase activity, rotational mechanism"/>
    <property type="evidence" value="ECO:0007669"/>
    <property type="project" value="UniProtKB-UniRule"/>
</dbReference>
<keyword evidence="10" id="KW-1003">Cell membrane</keyword>
<dbReference type="Gene3D" id="1.10.287.80">
    <property type="entry name" value="ATP synthase, gamma subunit, helix hairpin domain"/>
    <property type="match status" value="1"/>
</dbReference>
<dbReference type="EMBL" id="PEZT01000019">
    <property type="protein sequence ID" value="PIS09100.1"/>
    <property type="molecule type" value="Genomic_DNA"/>
</dbReference>
<keyword evidence="4 10" id="KW-0813">Transport</keyword>
<dbReference type="Proteomes" id="UP000230093">
    <property type="component" value="Unassembled WGS sequence"/>
</dbReference>
<keyword evidence="6 10" id="KW-0406">Ion transport</keyword>
<comment type="subcellular location">
    <subcellularLocation>
        <location evidence="10">Cell membrane</location>
        <topology evidence="10">Peripheral membrane protein</topology>
    </subcellularLocation>
    <subcellularLocation>
        <location evidence="2">Membrane</location>
        <topology evidence="2">Peripheral membrane protein</topology>
    </subcellularLocation>
</comment>
<comment type="similarity">
    <text evidence="3 10">Belongs to the ATPase gamma chain family.</text>
</comment>
<dbReference type="AlphaFoldDB" id="A0A2H0W8W0"/>
<dbReference type="PRINTS" id="PR00126">
    <property type="entry name" value="ATPASEGAMMA"/>
</dbReference>
<protein>
    <recommendedName>
        <fullName evidence="10">ATP synthase gamma chain</fullName>
    </recommendedName>
    <alternativeName>
        <fullName evidence="10">ATP synthase F1 sector gamma subunit</fullName>
    </alternativeName>
    <alternativeName>
        <fullName evidence="10">F-ATPase gamma subunit</fullName>
    </alternativeName>
</protein>
<dbReference type="HAMAP" id="MF_00815">
    <property type="entry name" value="ATP_synth_gamma_bact"/>
    <property type="match status" value="1"/>
</dbReference>
<evidence type="ECO:0000256" key="5">
    <source>
        <dbReference type="ARBA" id="ARBA00022781"/>
    </source>
</evidence>
<comment type="function">
    <text evidence="1 10">Produces ATP from ADP in the presence of a proton gradient across the membrane. The gamma chain is believed to be important in regulating ATPase activity and the flow of protons through the CF(0) complex.</text>
</comment>
<comment type="subunit">
    <text evidence="10">F-type ATPases have 2 components, CF(1) - the catalytic core - and CF(0) - the membrane proton channel. CF(1) has five subunits: alpha(3), beta(3), gamma(1), delta(1), epsilon(1). CF(0) has three main subunits: a, b and c.</text>
</comment>
<evidence type="ECO:0000256" key="6">
    <source>
        <dbReference type="ARBA" id="ARBA00023065"/>
    </source>
</evidence>
<dbReference type="PANTHER" id="PTHR11693">
    <property type="entry name" value="ATP SYNTHASE GAMMA CHAIN"/>
    <property type="match status" value="1"/>
</dbReference>
<organism evidence="11 12">
    <name type="scientific">Candidatus Beckwithbacteria bacterium CG10_big_fil_rev_8_21_14_0_10_34_10</name>
    <dbReference type="NCBI Taxonomy" id="1974495"/>
    <lineage>
        <taxon>Bacteria</taxon>
        <taxon>Candidatus Beckwithiibacteriota</taxon>
    </lineage>
</organism>
<dbReference type="NCBIfam" id="TIGR01146">
    <property type="entry name" value="ATPsyn_F1gamma"/>
    <property type="match status" value="1"/>
</dbReference>
<dbReference type="Gene3D" id="3.40.1380.10">
    <property type="match status" value="1"/>
</dbReference>
<name>A0A2H0W8W0_9BACT</name>
<dbReference type="InterPro" id="IPR000131">
    <property type="entry name" value="ATP_synth_F1_gsu"/>
</dbReference>
<keyword evidence="9 10" id="KW-0066">ATP synthesis</keyword>
<keyword evidence="5 10" id="KW-0375">Hydrogen ion transport</keyword>
<evidence type="ECO:0000256" key="7">
    <source>
        <dbReference type="ARBA" id="ARBA00023136"/>
    </source>
</evidence>
<evidence type="ECO:0000256" key="9">
    <source>
        <dbReference type="ARBA" id="ARBA00023310"/>
    </source>
</evidence>
<evidence type="ECO:0000313" key="11">
    <source>
        <dbReference type="EMBL" id="PIS09100.1"/>
    </source>
</evidence>
<evidence type="ECO:0000256" key="2">
    <source>
        <dbReference type="ARBA" id="ARBA00004170"/>
    </source>
</evidence>
<dbReference type="Pfam" id="PF00231">
    <property type="entry name" value="ATP-synt"/>
    <property type="match status" value="1"/>
</dbReference>
<dbReference type="GO" id="GO:0042777">
    <property type="term" value="P:proton motive force-driven plasma membrane ATP synthesis"/>
    <property type="evidence" value="ECO:0007669"/>
    <property type="project" value="UniProtKB-UniRule"/>
</dbReference>
<accession>A0A2H0W8W0</accession>
<evidence type="ECO:0000313" key="12">
    <source>
        <dbReference type="Proteomes" id="UP000230093"/>
    </source>
</evidence>
<dbReference type="GO" id="GO:0045259">
    <property type="term" value="C:proton-transporting ATP synthase complex"/>
    <property type="evidence" value="ECO:0007669"/>
    <property type="project" value="UniProtKB-KW"/>
</dbReference>
<dbReference type="SUPFAM" id="SSF52943">
    <property type="entry name" value="ATP synthase (F1-ATPase), gamma subunit"/>
    <property type="match status" value="1"/>
</dbReference>
<keyword evidence="8 10" id="KW-0139">CF(1)</keyword>
<gene>
    <name evidence="10 11" type="primary">atpG</name>
    <name evidence="11" type="ORF">COT75_03255</name>
</gene>
<evidence type="ECO:0000256" key="1">
    <source>
        <dbReference type="ARBA" id="ARBA00003456"/>
    </source>
</evidence>
<evidence type="ECO:0000256" key="4">
    <source>
        <dbReference type="ARBA" id="ARBA00022448"/>
    </source>
</evidence>
<evidence type="ECO:0000256" key="3">
    <source>
        <dbReference type="ARBA" id="ARBA00007681"/>
    </source>
</evidence>
<evidence type="ECO:0000256" key="8">
    <source>
        <dbReference type="ARBA" id="ARBA00023196"/>
    </source>
</evidence>
<proteinExistence type="inferred from homology"/>
<sequence length="290" mass="32727">MASIRLIKRRIKSTKNIGQITKAMQMVAASKMKKAQDQAIATKPYSEKILEIVKSLSLKTDPKLHPLLKQQEEIKTYLCILITTNKGLCGSLNTNLVRSLNNFIQKNINKGINFDFLTLGQKGQSFVLKTGGHYLADFSDLIPFTKAVIPIVKTISDGYLKEKYSRVYLFYNNFINALKQEPVNKRILPLILPNAEEEIQLGKRKDVLYEPTAKEILDFLLPFYIETQVRGAILEGNASEHSARMMAMKNATENAQALMDGLTLEYNKARQQSITLEIADITTAKISLEK</sequence>
<dbReference type="GO" id="GO:0005886">
    <property type="term" value="C:plasma membrane"/>
    <property type="evidence" value="ECO:0007669"/>
    <property type="project" value="UniProtKB-SubCell"/>
</dbReference>
<dbReference type="PANTHER" id="PTHR11693:SF22">
    <property type="entry name" value="ATP SYNTHASE SUBUNIT GAMMA, MITOCHONDRIAL"/>
    <property type="match status" value="1"/>
</dbReference>
<comment type="caution">
    <text evidence="11">The sequence shown here is derived from an EMBL/GenBank/DDBJ whole genome shotgun (WGS) entry which is preliminary data.</text>
</comment>
<reference evidence="12" key="1">
    <citation type="submission" date="2017-09" db="EMBL/GenBank/DDBJ databases">
        <title>Depth-based differentiation of microbial function through sediment-hosted aquifers and enrichment of novel symbionts in the deep terrestrial subsurface.</title>
        <authorList>
            <person name="Probst A.J."/>
            <person name="Ladd B."/>
            <person name="Jarett J.K."/>
            <person name="Geller-Mcgrath D.E."/>
            <person name="Sieber C.M.K."/>
            <person name="Emerson J.B."/>
            <person name="Anantharaman K."/>
            <person name="Thomas B.C."/>
            <person name="Malmstrom R."/>
            <person name="Stieglmeier M."/>
            <person name="Klingl A."/>
            <person name="Woyke T."/>
            <person name="Ryan C.M."/>
            <person name="Banfield J.F."/>
        </authorList>
    </citation>
    <scope>NUCLEOTIDE SEQUENCE [LARGE SCALE GENOMIC DNA]</scope>
</reference>